<dbReference type="InterPro" id="IPR019734">
    <property type="entry name" value="TPR_rpt"/>
</dbReference>
<dbReference type="PANTHER" id="PTHR12558">
    <property type="entry name" value="CELL DIVISION CYCLE 16,23,27"/>
    <property type="match status" value="1"/>
</dbReference>
<evidence type="ECO:0000313" key="2">
    <source>
        <dbReference type="EMBL" id="SFQ22426.1"/>
    </source>
</evidence>
<keyword evidence="1" id="KW-0802">TPR repeat</keyword>
<dbReference type="Proteomes" id="UP000199136">
    <property type="component" value="Unassembled WGS sequence"/>
</dbReference>
<accession>A0A1I5WSJ6</accession>
<dbReference type="STRING" id="82801.SAMN04488506_1056"/>
<dbReference type="SMART" id="SM00028">
    <property type="entry name" value="TPR"/>
    <property type="match status" value="5"/>
</dbReference>
<feature type="repeat" description="TPR" evidence="1">
    <location>
        <begin position="204"/>
        <end position="237"/>
    </location>
</feature>
<dbReference type="Pfam" id="PF13176">
    <property type="entry name" value="TPR_7"/>
    <property type="match status" value="1"/>
</dbReference>
<dbReference type="SUPFAM" id="SSF48452">
    <property type="entry name" value="TPR-like"/>
    <property type="match status" value="2"/>
</dbReference>
<dbReference type="PROSITE" id="PS50293">
    <property type="entry name" value="TPR_REGION"/>
    <property type="match status" value="1"/>
</dbReference>
<evidence type="ECO:0000313" key="3">
    <source>
        <dbReference type="Proteomes" id="UP000199136"/>
    </source>
</evidence>
<dbReference type="InterPro" id="IPR011990">
    <property type="entry name" value="TPR-like_helical_dom_sf"/>
</dbReference>
<dbReference type="Pfam" id="PF13181">
    <property type="entry name" value="TPR_8"/>
    <property type="match status" value="2"/>
</dbReference>
<gene>
    <name evidence="2" type="ORF">SAMN04488506_1056</name>
</gene>
<evidence type="ECO:0000256" key="1">
    <source>
        <dbReference type="PROSITE-ProRule" id="PRU00339"/>
    </source>
</evidence>
<dbReference type="RefSeq" id="WP_092480106.1">
    <property type="nucleotide sequence ID" value="NZ_FOXW01000003.1"/>
</dbReference>
<reference evidence="2 3" key="1">
    <citation type="submission" date="2016-10" db="EMBL/GenBank/DDBJ databases">
        <authorList>
            <person name="de Groot N.N."/>
        </authorList>
    </citation>
    <scope>NUCLEOTIDE SEQUENCE [LARGE SCALE GENOMIC DNA]</scope>
    <source>
        <strain evidence="2 3">DSM 20581</strain>
    </source>
</reference>
<dbReference type="Gene3D" id="1.25.40.10">
    <property type="entry name" value="Tetratricopeptide repeat domain"/>
    <property type="match status" value="3"/>
</dbReference>
<dbReference type="AlphaFoldDB" id="A0A1I5WSJ6"/>
<name>A0A1I5WSJ6_9LACT</name>
<organism evidence="2 3">
    <name type="scientific">Desemzia incerta</name>
    <dbReference type="NCBI Taxonomy" id="82801"/>
    <lineage>
        <taxon>Bacteria</taxon>
        <taxon>Bacillati</taxon>
        <taxon>Bacillota</taxon>
        <taxon>Bacilli</taxon>
        <taxon>Lactobacillales</taxon>
        <taxon>Carnobacteriaceae</taxon>
        <taxon>Desemzia</taxon>
    </lineage>
</organism>
<dbReference type="EMBL" id="FOXW01000003">
    <property type="protein sequence ID" value="SFQ22426.1"/>
    <property type="molecule type" value="Genomic_DNA"/>
</dbReference>
<sequence>MSYGEKMIQSLKDGNLEEANLLFAQALEHDSDEELYLLSDSLYELGFIEETKAINLQLLEVYPENDELKVGLAEIAIEEGDMESAMDWLAKIEETSEAYPQALLVSADLYYVQGLYEVSEQKLLQAKEVVGDEPAVIFALAELHFSMGKYAQAIKGYEDLMVQGYDELSGINLSARCGGAYSAMGDFEEAINYLKQSLEESEHVDTLFQLGFTYMQQKEYQRANEAFFKLKELDPSYTSVYPYLAKGLEEELRLDKAQEVIQEGLQYDEFNPELYVQGANIYLKLEDEEAAEGYYQKALELDPDNAAYLLAYTNLLNKQERFSETVEIIQHALTEDEVDPQFYWNMAIANEGLEEYEAAGNSFAKAYPSFKQNASFLKNYISYLREEGDRVFIKEVLRDYLLIEPSDEEMLSFYESINSNY</sequence>
<dbReference type="Pfam" id="PF13432">
    <property type="entry name" value="TPR_16"/>
    <property type="match status" value="1"/>
</dbReference>
<dbReference type="PANTHER" id="PTHR12558:SF13">
    <property type="entry name" value="CELL DIVISION CYCLE PROTEIN 27 HOMOLOG"/>
    <property type="match status" value="1"/>
</dbReference>
<dbReference type="OrthoDB" id="2080803at2"/>
<keyword evidence="3" id="KW-1185">Reference proteome</keyword>
<dbReference type="PROSITE" id="PS50005">
    <property type="entry name" value="TPR"/>
    <property type="match status" value="2"/>
</dbReference>
<feature type="repeat" description="TPR" evidence="1">
    <location>
        <begin position="272"/>
        <end position="305"/>
    </location>
</feature>
<proteinExistence type="predicted"/>
<protein>
    <submittedName>
        <fullName evidence="2">Tetratricopeptide repeat-containing protein</fullName>
    </submittedName>
</protein>